<sequence length="489" mass="57573">MEEISQQDLEQVAFIFDQIKNFFRNKETSSSKVLSEELEEAVTSTMTEISSKICEDLTEDSLQLHILSSRYNLFKFCADKMSMIQDDEPCAIWNQIFFQLEKVYLQVLSTAFKSSEKVNQLTEELKNTKKETDDILQAAEELEKTASILSQERDTLKQEIDKIKYEAQENINQLEEENKKYLEKIIKMSKHSAESKMPMQVPVKKEIRDVNPYNNIKTFTKSSVTPTIRELTYKQTKDFIEEIYQVKVKYDQKCNENRQIIETLPQYLPNYLITKYGLKSLANEWMAAIDKAVNKYSYDIDVQLFGKIMKNEVNEDFFIIFKQVREASIEVLRQHYKTKLPFNTEKSIKQLVESKKNADLEEDEWMTIIKALHEQQDHEEVIRAVVQKIWNTNISSSPKKKKIINFNDLMQILLEFQLSSHEEFLRPILPIFREHEFNGILTHEAFKDIMRDFNLQSETNRLIKMLDPNNTNSITVSNVISMFTVVIFI</sequence>
<dbReference type="SUPFAM" id="SSF47473">
    <property type="entry name" value="EF-hand"/>
    <property type="match status" value="1"/>
</dbReference>
<dbReference type="PANTHER" id="PTHR16306">
    <property type="entry name" value="TRANSLIN-ASSOCIATED FACTOR X-INTERACTING PROTEIN 1"/>
    <property type="match status" value="1"/>
</dbReference>
<accession>A0A1R2C431</accession>
<evidence type="ECO:0000256" key="1">
    <source>
        <dbReference type="SAM" id="Coils"/>
    </source>
</evidence>
<evidence type="ECO:0000313" key="2">
    <source>
        <dbReference type="EMBL" id="OMJ83740.1"/>
    </source>
</evidence>
<evidence type="ECO:0008006" key="4">
    <source>
        <dbReference type="Google" id="ProtNLM"/>
    </source>
</evidence>
<protein>
    <recommendedName>
        <fullName evidence="4">EF-hand domain-containing protein</fullName>
    </recommendedName>
</protein>
<reference evidence="2 3" key="1">
    <citation type="submission" date="2016-11" db="EMBL/GenBank/DDBJ databases">
        <title>The macronuclear genome of Stentor coeruleus: a giant cell with tiny introns.</title>
        <authorList>
            <person name="Slabodnick M."/>
            <person name="Ruby J.G."/>
            <person name="Reiff S.B."/>
            <person name="Swart E.C."/>
            <person name="Gosai S."/>
            <person name="Prabakaran S."/>
            <person name="Witkowska E."/>
            <person name="Larue G.E."/>
            <person name="Fisher S."/>
            <person name="Freeman R.M."/>
            <person name="Gunawardena J."/>
            <person name="Chu W."/>
            <person name="Stover N.A."/>
            <person name="Gregory B.D."/>
            <person name="Nowacki M."/>
            <person name="Derisi J."/>
            <person name="Roy S.W."/>
            <person name="Marshall W.F."/>
            <person name="Sood P."/>
        </authorList>
    </citation>
    <scope>NUCLEOTIDE SEQUENCE [LARGE SCALE GENOMIC DNA]</scope>
    <source>
        <strain evidence="2">WM001</strain>
    </source>
</reference>
<keyword evidence="1" id="KW-0175">Coiled coil</keyword>
<keyword evidence="3" id="KW-1185">Reference proteome</keyword>
<name>A0A1R2C431_9CILI</name>
<dbReference type="Proteomes" id="UP000187209">
    <property type="component" value="Unassembled WGS sequence"/>
</dbReference>
<evidence type="ECO:0000313" key="3">
    <source>
        <dbReference type="Proteomes" id="UP000187209"/>
    </source>
</evidence>
<feature type="coiled-coil region" evidence="1">
    <location>
        <begin position="111"/>
        <end position="191"/>
    </location>
</feature>
<gene>
    <name evidence="2" type="ORF">SteCoe_15282</name>
</gene>
<dbReference type="AlphaFoldDB" id="A0A1R2C431"/>
<dbReference type="InterPro" id="IPR011992">
    <property type="entry name" value="EF-hand-dom_pair"/>
</dbReference>
<proteinExistence type="predicted"/>
<dbReference type="GO" id="GO:0005737">
    <property type="term" value="C:cytoplasm"/>
    <property type="evidence" value="ECO:0007669"/>
    <property type="project" value="TreeGrafter"/>
</dbReference>
<organism evidence="2 3">
    <name type="scientific">Stentor coeruleus</name>
    <dbReference type="NCBI Taxonomy" id="5963"/>
    <lineage>
        <taxon>Eukaryota</taxon>
        <taxon>Sar</taxon>
        <taxon>Alveolata</taxon>
        <taxon>Ciliophora</taxon>
        <taxon>Postciliodesmatophora</taxon>
        <taxon>Heterotrichea</taxon>
        <taxon>Heterotrichida</taxon>
        <taxon>Stentoridae</taxon>
        <taxon>Stentor</taxon>
    </lineage>
</organism>
<dbReference type="PANTHER" id="PTHR16306:SF1">
    <property type="entry name" value="CHROMOSOME UNDETERMINED SCAFFOLD_7, WHOLE GENOME SHOTGUN SEQUENCE"/>
    <property type="match status" value="1"/>
</dbReference>
<comment type="caution">
    <text evidence="2">The sequence shown here is derived from an EMBL/GenBank/DDBJ whole genome shotgun (WGS) entry which is preliminary data.</text>
</comment>
<dbReference type="EMBL" id="MPUH01000293">
    <property type="protein sequence ID" value="OMJ83740.1"/>
    <property type="molecule type" value="Genomic_DNA"/>
</dbReference>
<dbReference type="OrthoDB" id="2021138at2759"/>